<feature type="region of interest" description="Disordered" evidence="1">
    <location>
        <begin position="1"/>
        <end position="41"/>
    </location>
</feature>
<dbReference type="Proteomes" id="UP000251314">
    <property type="component" value="Unassembled WGS sequence"/>
</dbReference>
<feature type="non-terminal residue" evidence="2">
    <location>
        <position position="1"/>
    </location>
</feature>
<keyword evidence="3" id="KW-1185">Reference proteome</keyword>
<proteinExistence type="predicted"/>
<dbReference type="AlphaFoldDB" id="A0A329RDZ7"/>
<accession>A0A329RDZ7</accession>
<evidence type="ECO:0000313" key="3">
    <source>
        <dbReference type="Proteomes" id="UP000251314"/>
    </source>
</evidence>
<organism evidence="2 3">
    <name type="scientific">Phytophthora cactorum</name>
    <dbReference type="NCBI Taxonomy" id="29920"/>
    <lineage>
        <taxon>Eukaryota</taxon>
        <taxon>Sar</taxon>
        <taxon>Stramenopiles</taxon>
        <taxon>Oomycota</taxon>
        <taxon>Peronosporomycetes</taxon>
        <taxon>Peronosporales</taxon>
        <taxon>Peronosporaceae</taxon>
        <taxon>Phytophthora</taxon>
    </lineage>
</organism>
<comment type="caution">
    <text evidence="2">The sequence shown here is derived from an EMBL/GenBank/DDBJ whole genome shotgun (WGS) entry which is preliminary data.</text>
</comment>
<evidence type="ECO:0000313" key="2">
    <source>
        <dbReference type="EMBL" id="RAW22571.1"/>
    </source>
</evidence>
<name>A0A329RDZ7_9STRA</name>
<dbReference type="VEuPathDB" id="FungiDB:PC110_g20986"/>
<dbReference type="OrthoDB" id="133225at2759"/>
<evidence type="ECO:0000256" key="1">
    <source>
        <dbReference type="SAM" id="MobiDB-lite"/>
    </source>
</evidence>
<feature type="region of interest" description="Disordered" evidence="1">
    <location>
        <begin position="55"/>
        <end position="78"/>
    </location>
</feature>
<sequence>DQGEEEDMFGIAPPSPRTMGRVESAPSEEPTQSGTTIDTPVGITVTAVPRPRQGVAFSVDPSRPSLQPVGNARGDVPMVTPAYATSDRRTCPVKAFLPPG</sequence>
<protein>
    <submittedName>
        <fullName evidence="2">Uncharacterized protein</fullName>
    </submittedName>
</protein>
<feature type="compositionally biased region" description="Polar residues" evidence="1">
    <location>
        <begin position="29"/>
        <end position="38"/>
    </location>
</feature>
<gene>
    <name evidence="2" type="ORF">PC110_g20986</name>
</gene>
<reference evidence="2 3" key="1">
    <citation type="submission" date="2018-01" db="EMBL/GenBank/DDBJ databases">
        <title>Draft genome of the strawberry crown rot pathogen Phytophthora cactorum.</title>
        <authorList>
            <person name="Armitage A.D."/>
            <person name="Lysoe E."/>
            <person name="Nellist C.F."/>
            <person name="Harrison R.J."/>
            <person name="Brurberg M.B."/>
        </authorList>
    </citation>
    <scope>NUCLEOTIDE SEQUENCE [LARGE SCALE GENOMIC DNA]</scope>
    <source>
        <strain evidence="2 3">10300</strain>
    </source>
</reference>
<dbReference type="EMBL" id="MJFZ01001274">
    <property type="protein sequence ID" value="RAW22571.1"/>
    <property type="molecule type" value="Genomic_DNA"/>
</dbReference>